<evidence type="ECO:0000259" key="5">
    <source>
        <dbReference type="PROSITE" id="PS50931"/>
    </source>
</evidence>
<dbReference type="GO" id="GO:0003700">
    <property type="term" value="F:DNA-binding transcription factor activity"/>
    <property type="evidence" value="ECO:0007669"/>
    <property type="project" value="InterPro"/>
</dbReference>
<dbReference type="InterPro" id="IPR036388">
    <property type="entry name" value="WH-like_DNA-bd_sf"/>
</dbReference>
<evidence type="ECO:0000256" key="3">
    <source>
        <dbReference type="ARBA" id="ARBA00023125"/>
    </source>
</evidence>
<comment type="similarity">
    <text evidence="1">Belongs to the LysR transcriptional regulatory family.</text>
</comment>
<evidence type="ECO:0000256" key="2">
    <source>
        <dbReference type="ARBA" id="ARBA00023015"/>
    </source>
</evidence>
<keyword evidence="4" id="KW-0804">Transcription</keyword>
<dbReference type="SUPFAM" id="SSF53850">
    <property type="entry name" value="Periplasmic binding protein-like II"/>
    <property type="match status" value="1"/>
</dbReference>
<dbReference type="PRINTS" id="PR00039">
    <property type="entry name" value="HTHLYSR"/>
</dbReference>
<dbReference type="Gene3D" id="3.40.190.10">
    <property type="entry name" value="Periplasmic binding protein-like II"/>
    <property type="match status" value="2"/>
</dbReference>
<dbReference type="PROSITE" id="PS50931">
    <property type="entry name" value="HTH_LYSR"/>
    <property type="match status" value="1"/>
</dbReference>
<proteinExistence type="inferred from homology"/>
<dbReference type="Pfam" id="PF00126">
    <property type="entry name" value="HTH_1"/>
    <property type="match status" value="1"/>
</dbReference>
<dbReference type="EMBL" id="QUNO01000006">
    <property type="protein sequence ID" value="REH47003.1"/>
    <property type="molecule type" value="Genomic_DNA"/>
</dbReference>
<dbReference type="GO" id="GO:0003677">
    <property type="term" value="F:DNA binding"/>
    <property type="evidence" value="ECO:0007669"/>
    <property type="project" value="UniProtKB-KW"/>
</dbReference>
<evidence type="ECO:0000256" key="1">
    <source>
        <dbReference type="ARBA" id="ARBA00009437"/>
    </source>
</evidence>
<evidence type="ECO:0000256" key="4">
    <source>
        <dbReference type="ARBA" id="ARBA00023163"/>
    </source>
</evidence>
<dbReference type="SUPFAM" id="SSF46785">
    <property type="entry name" value="Winged helix' DNA-binding domain"/>
    <property type="match status" value="1"/>
</dbReference>
<evidence type="ECO:0000313" key="7">
    <source>
        <dbReference type="Proteomes" id="UP000256269"/>
    </source>
</evidence>
<dbReference type="Pfam" id="PF03466">
    <property type="entry name" value="LysR_substrate"/>
    <property type="match status" value="1"/>
</dbReference>
<dbReference type="CDD" id="cd08414">
    <property type="entry name" value="PBP2_LTTR_aromatics_like"/>
    <property type="match status" value="1"/>
</dbReference>
<dbReference type="AlphaFoldDB" id="A0A3E0HKJ4"/>
<dbReference type="InterPro" id="IPR036390">
    <property type="entry name" value="WH_DNA-bd_sf"/>
</dbReference>
<dbReference type="PANTHER" id="PTHR30346:SF0">
    <property type="entry name" value="HCA OPERON TRANSCRIPTIONAL ACTIVATOR HCAR"/>
    <property type="match status" value="1"/>
</dbReference>
<keyword evidence="2" id="KW-0805">Transcription regulation</keyword>
<keyword evidence="3 6" id="KW-0238">DNA-binding</keyword>
<dbReference type="Gene3D" id="1.10.10.10">
    <property type="entry name" value="Winged helix-like DNA-binding domain superfamily/Winged helix DNA-binding domain"/>
    <property type="match status" value="1"/>
</dbReference>
<sequence>MVSKTISVDSIPRGYRDGVDLRALRYFVAVAEERHVGRAASRLHMTQPPLSRAIRHLEDELGAILFERTPKGVTLTAAGTVLYDEAAALLGQADRIPDRVSAAAAANLTIGTLADTAEHAGGRLVPLFRDRHPYVNVSIHEADLGDPTAGLRAGLVDVALTRTPFDSTGISTRVLRAVPVGVLMRDDDPLAHCRSVSAGDLVDRRWVRLPDGADPVWTAYWTCGTHDDSPVMRTVQECVQAVVWNGTSALAPVDQPLPAGLVVVPLDDRPPSEIVVAWPKTSRSPLVRSFVQVAETSYRT</sequence>
<keyword evidence="7" id="KW-1185">Reference proteome</keyword>
<reference evidence="6 7" key="1">
    <citation type="submission" date="2018-08" db="EMBL/GenBank/DDBJ databases">
        <title>Genomic Encyclopedia of Archaeal and Bacterial Type Strains, Phase II (KMG-II): from individual species to whole genera.</title>
        <authorList>
            <person name="Goeker M."/>
        </authorList>
    </citation>
    <scope>NUCLEOTIDE SEQUENCE [LARGE SCALE GENOMIC DNA]</scope>
    <source>
        <strain evidence="6 7">DSM 45791</strain>
    </source>
</reference>
<gene>
    <name evidence="6" type="ORF">BCF44_106167</name>
</gene>
<accession>A0A3E0HKJ4</accession>
<evidence type="ECO:0000313" key="6">
    <source>
        <dbReference type="EMBL" id="REH47003.1"/>
    </source>
</evidence>
<dbReference type="FunFam" id="1.10.10.10:FF:000001">
    <property type="entry name" value="LysR family transcriptional regulator"/>
    <property type="match status" value="1"/>
</dbReference>
<dbReference type="InterPro" id="IPR000847">
    <property type="entry name" value="LysR_HTH_N"/>
</dbReference>
<dbReference type="Proteomes" id="UP000256269">
    <property type="component" value="Unassembled WGS sequence"/>
</dbReference>
<feature type="domain" description="HTH lysR-type" evidence="5">
    <location>
        <begin position="19"/>
        <end position="76"/>
    </location>
</feature>
<dbReference type="GO" id="GO:0032993">
    <property type="term" value="C:protein-DNA complex"/>
    <property type="evidence" value="ECO:0007669"/>
    <property type="project" value="TreeGrafter"/>
</dbReference>
<dbReference type="PANTHER" id="PTHR30346">
    <property type="entry name" value="TRANSCRIPTIONAL DUAL REGULATOR HCAR-RELATED"/>
    <property type="match status" value="1"/>
</dbReference>
<protein>
    <submittedName>
        <fullName evidence="6">DNA-binding transcriptional LysR family regulator</fullName>
    </submittedName>
</protein>
<comment type="caution">
    <text evidence="6">The sequence shown here is derived from an EMBL/GenBank/DDBJ whole genome shotgun (WGS) entry which is preliminary data.</text>
</comment>
<organism evidence="6 7">
    <name type="scientific">Kutzneria buriramensis</name>
    <dbReference type="NCBI Taxonomy" id="1045776"/>
    <lineage>
        <taxon>Bacteria</taxon>
        <taxon>Bacillati</taxon>
        <taxon>Actinomycetota</taxon>
        <taxon>Actinomycetes</taxon>
        <taxon>Pseudonocardiales</taxon>
        <taxon>Pseudonocardiaceae</taxon>
        <taxon>Kutzneria</taxon>
    </lineage>
</organism>
<dbReference type="InterPro" id="IPR005119">
    <property type="entry name" value="LysR_subst-bd"/>
</dbReference>
<name>A0A3E0HKJ4_9PSEU</name>